<evidence type="ECO:0000256" key="4">
    <source>
        <dbReference type="ARBA" id="ARBA00022722"/>
    </source>
</evidence>
<dbReference type="GO" id="GO:0046872">
    <property type="term" value="F:metal ion binding"/>
    <property type="evidence" value="ECO:0007669"/>
    <property type="project" value="UniProtKB-KW"/>
</dbReference>
<evidence type="ECO:0000256" key="3">
    <source>
        <dbReference type="ARBA" id="ARBA00012180"/>
    </source>
</evidence>
<dbReference type="GO" id="GO:0043137">
    <property type="term" value="P:DNA replication, removal of RNA primer"/>
    <property type="evidence" value="ECO:0007669"/>
    <property type="project" value="TreeGrafter"/>
</dbReference>
<dbReference type="AlphaFoldDB" id="A0A9W8TAQ2"/>
<dbReference type="OrthoDB" id="407198at2759"/>
<organism evidence="9 10">
    <name type="scientific">Fusarium piperis</name>
    <dbReference type="NCBI Taxonomy" id="1435070"/>
    <lineage>
        <taxon>Eukaryota</taxon>
        <taxon>Fungi</taxon>
        <taxon>Dikarya</taxon>
        <taxon>Ascomycota</taxon>
        <taxon>Pezizomycotina</taxon>
        <taxon>Sordariomycetes</taxon>
        <taxon>Hypocreomycetidae</taxon>
        <taxon>Hypocreales</taxon>
        <taxon>Nectriaceae</taxon>
        <taxon>Fusarium</taxon>
        <taxon>Fusarium solani species complex</taxon>
    </lineage>
</organism>
<comment type="catalytic activity">
    <reaction evidence="1">
        <text>Endonucleolytic cleavage to 5'-phosphomonoester.</text>
        <dbReference type="EC" id="3.1.26.4"/>
    </reaction>
</comment>
<dbReference type="PANTHER" id="PTHR10642">
    <property type="entry name" value="RIBONUCLEASE H1"/>
    <property type="match status" value="1"/>
</dbReference>
<dbReference type="InterPro" id="IPR002156">
    <property type="entry name" value="RNaseH_domain"/>
</dbReference>
<dbReference type="PROSITE" id="PS50879">
    <property type="entry name" value="RNASE_H_1"/>
    <property type="match status" value="1"/>
</dbReference>
<dbReference type="InterPro" id="IPR036397">
    <property type="entry name" value="RNaseH_sf"/>
</dbReference>
<dbReference type="EC" id="3.1.26.4" evidence="3"/>
<dbReference type="GO" id="GO:0003676">
    <property type="term" value="F:nucleic acid binding"/>
    <property type="evidence" value="ECO:0007669"/>
    <property type="project" value="InterPro"/>
</dbReference>
<keyword evidence="4" id="KW-0540">Nuclease</keyword>
<comment type="similarity">
    <text evidence="2">Belongs to the RNase H family.</text>
</comment>
<evidence type="ECO:0000256" key="1">
    <source>
        <dbReference type="ARBA" id="ARBA00000077"/>
    </source>
</evidence>
<dbReference type="InterPro" id="IPR050092">
    <property type="entry name" value="RNase_H"/>
</dbReference>
<dbReference type="CDD" id="cd13934">
    <property type="entry name" value="RNase_H_Dikarya_like"/>
    <property type="match status" value="1"/>
</dbReference>
<comment type="caution">
    <text evidence="9">The sequence shown here is derived from an EMBL/GenBank/DDBJ whole genome shotgun (WGS) entry which is preliminary data.</text>
</comment>
<evidence type="ECO:0000256" key="7">
    <source>
        <dbReference type="ARBA" id="ARBA00022801"/>
    </source>
</evidence>
<evidence type="ECO:0000256" key="5">
    <source>
        <dbReference type="ARBA" id="ARBA00022723"/>
    </source>
</evidence>
<dbReference type="Gene3D" id="3.30.420.10">
    <property type="entry name" value="Ribonuclease H-like superfamily/Ribonuclease H"/>
    <property type="match status" value="1"/>
</dbReference>
<keyword evidence="7" id="KW-0378">Hydrolase</keyword>
<dbReference type="Proteomes" id="UP001140502">
    <property type="component" value="Unassembled WGS sequence"/>
</dbReference>
<name>A0A9W8TAQ2_9HYPO</name>
<evidence type="ECO:0000256" key="6">
    <source>
        <dbReference type="ARBA" id="ARBA00022759"/>
    </source>
</evidence>
<evidence type="ECO:0000256" key="2">
    <source>
        <dbReference type="ARBA" id="ARBA00005300"/>
    </source>
</evidence>
<accession>A0A9W8TAQ2</accession>
<gene>
    <name evidence="9" type="ORF">N0V84_011686</name>
</gene>
<evidence type="ECO:0000259" key="8">
    <source>
        <dbReference type="PROSITE" id="PS50879"/>
    </source>
</evidence>
<protein>
    <recommendedName>
        <fullName evidence="3">ribonuclease H</fullName>
        <ecNumber evidence="3">3.1.26.4</ecNumber>
    </recommendedName>
</protein>
<dbReference type="PANTHER" id="PTHR10642:SF26">
    <property type="entry name" value="RIBONUCLEASE H1"/>
    <property type="match status" value="1"/>
</dbReference>
<dbReference type="Pfam" id="PF00075">
    <property type="entry name" value="RNase_H"/>
    <property type="match status" value="1"/>
</dbReference>
<keyword evidence="5" id="KW-0479">Metal-binding</keyword>
<feature type="domain" description="RNase H type-1" evidence="8">
    <location>
        <begin position="127"/>
        <end position="287"/>
    </location>
</feature>
<dbReference type="GO" id="GO:0004523">
    <property type="term" value="F:RNA-DNA hybrid ribonuclease activity"/>
    <property type="evidence" value="ECO:0007669"/>
    <property type="project" value="UniProtKB-EC"/>
</dbReference>
<proteinExistence type="inferred from homology"/>
<evidence type="ECO:0000313" key="9">
    <source>
        <dbReference type="EMBL" id="KAJ4309120.1"/>
    </source>
</evidence>
<reference evidence="9" key="1">
    <citation type="submission" date="2022-10" db="EMBL/GenBank/DDBJ databases">
        <title>Tapping the CABI collections for fungal endophytes: first genome assemblies for Collariella, Neodidymelliopsis, Ascochyta clinopodiicola, Didymella pomorum, Didymosphaeria variabile, Neocosmospora piperis and Neocucurbitaria cava.</title>
        <authorList>
            <person name="Hill R."/>
        </authorList>
    </citation>
    <scope>NUCLEOTIDE SEQUENCE</scope>
    <source>
        <strain evidence="9">IMI 366586</strain>
    </source>
</reference>
<evidence type="ECO:0000313" key="10">
    <source>
        <dbReference type="Proteomes" id="UP001140502"/>
    </source>
</evidence>
<dbReference type="EMBL" id="JAPEUR010000461">
    <property type="protein sequence ID" value="KAJ4309120.1"/>
    <property type="molecule type" value="Genomic_DNA"/>
</dbReference>
<sequence length="302" mass="33589">MDSPIELPDGRLVCRRHGLHVCGSCCVDYTFMDEVLAESDEAPDLLSHQRSSAEHAQPGPGYFRRIDPVIDVQPLAMQDQGCIRGNGRVYPSKFVPPSPASTPDELFPAGMGRRASPHVYRFLRHNNPDELLIFTDGACFANGGSNPRAGWAFVFKPPTARDLGTTSGRLESCGPWGDYHEQTNNRAELRAVLAALRFRYWPGEGFTKLVIATDSEYVAKGATEWVLGWIRNGWRTSSRAGVKNRDLWEALLGEFSRLEEVGLKVEFWRIPRSLNAVADQAAKEAAMDEGVDYYRDVMGALV</sequence>
<dbReference type="SUPFAM" id="SSF53098">
    <property type="entry name" value="Ribonuclease H-like"/>
    <property type="match status" value="1"/>
</dbReference>
<keyword evidence="10" id="KW-1185">Reference proteome</keyword>
<keyword evidence="6" id="KW-0255">Endonuclease</keyword>
<dbReference type="InterPro" id="IPR012337">
    <property type="entry name" value="RNaseH-like_sf"/>
</dbReference>